<evidence type="ECO:0000313" key="8">
    <source>
        <dbReference type="Ensembl" id="ENSSANP00000067819.1"/>
    </source>
</evidence>
<evidence type="ECO:0000256" key="4">
    <source>
        <dbReference type="ARBA" id="ARBA00023242"/>
    </source>
</evidence>
<sequence length="1189" mass="133978">MKMICGITQVTDSYPDSVFVQFLKEAGVTLRAGSTANEVAVDQVIFQKRLQQRLRKNPRFPNIIQEFISALEIYIEDPERFRNCLLPWVNVFLMILLIHITLITDTVLNVLCYSVREDGLNVPHLIINQLKWLDRIVDGKDLSSKLMQMVSVAPVEIQRDIITSLPEILEDSQHGDTAKELNGLLQQNTQLAVPILDALSSLNLSSALLSKVREAVMGTLSAVQLEDLPVVVKFVLHSISASGPNEVVCDLRKKLELEQCVLPAVLQASQSRMISKAVSGVPSCNNGQDSVALVLDVIKSAIRFQKTISEAWLKAIENVDESDDHKVVDLLVLFILYSTNANHSRRGAERVLKVKVRKGLIQESLLQKTFKGHAQVMRGYFPSILALAQGLLRSSDCCVVPFGGHMYKQAFTSFDSYCQQEVVGSLVTHACSGVSGEVDVALELLCELVSQGPAEMSQFTVFVKGILDYMDNLTSQQIRRLFHLLSHLAFGQEQHRGHIQDDMHIVIRKQLSSTAPKYKRIGIIGAVMMVGSMGACRYTVCWCSQGGTLPKETHRQVMALLELVCSCSESSPEAAALYYDELANLLQTCKLDPLVQVPFVFPASVMYNLDEDESQGGIAINLLPLMTQDQQRVSPLCLSPFFRLLRLCEEVQHQGDLEEIDALLGCPLILTDMEVMEKVESLSKAAREFLCSLLFYTINWFREVVNAFCKLNDPEMKMKVVTRIQNITYLQSLLQTCLAGTRDHPEKECEKVKEKDAKSAVSLSSYWPFFRELDVEALSVLQCGLLSRTLLDTELHSKLKEEVQLGPAELLFLLEDMWRKLDFSLASAPAKKAPFLKSKMDRAVGFAHLQQKNAKEIATCCMELLPTLCTHLENCHNHFQVHMCFVCVAGFSGPEHRALLKSALGVLAGRLKEDETDLTLDQLSRWECRCTNFLLDVCINLVFCCSIYLEHTDDVLKAVEEIAGEGVPELMNAAKNANSRSWPTLNRQTFLVYYKSMMAELERAVRKIPPSKQMDSQEVQSEKLLTWNLAVRDFHILINLVKMFDSRPVLTVCLKYGRLFLESFLKLGMPLLDYSFKKHKEDVQSLLKTFQLSTRQLHYMCGHSKIRQDTGLTNHVPALKKSLEQFVYRVKAMLTLNHCQEAFWLGNLKNRDLKVEMLNTDEVVHSKSHIIDSDERNNGQEVEESDASD</sequence>
<evidence type="ECO:0000256" key="2">
    <source>
        <dbReference type="ARBA" id="ARBA00022499"/>
    </source>
</evidence>
<dbReference type="AlphaFoldDB" id="A0A671QB25"/>
<dbReference type="Pfam" id="PF14631">
    <property type="entry name" value="FancD2"/>
    <property type="match status" value="4"/>
</dbReference>
<reference evidence="8" key="2">
    <citation type="submission" date="2025-09" db="UniProtKB">
        <authorList>
            <consortium name="Ensembl"/>
        </authorList>
    </citation>
    <scope>IDENTIFICATION</scope>
</reference>
<dbReference type="CDD" id="cd11721">
    <property type="entry name" value="FANCD2"/>
    <property type="match status" value="1"/>
</dbReference>
<dbReference type="GO" id="GO:1990918">
    <property type="term" value="P:double-strand break repair involved in meiotic recombination"/>
    <property type="evidence" value="ECO:0007669"/>
    <property type="project" value="TreeGrafter"/>
</dbReference>
<evidence type="ECO:0000256" key="6">
    <source>
        <dbReference type="SAM" id="MobiDB-lite"/>
    </source>
</evidence>
<dbReference type="InterPro" id="IPR029448">
    <property type="entry name" value="FANCD2"/>
</dbReference>
<reference evidence="8" key="1">
    <citation type="submission" date="2025-08" db="UniProtKB">
        <authorList>
            <consortium name="Ensembl"/>
        </authorList>
    </citation>
    <scope>IDENTIFICATION</scope>
</reference>
<keyword evidence="4" id="KW-0539">Nucleus</keyword>
<comment type="similarity">
    <text evidence="5">Belongs to the Fanconi anemia protein FANCD2 family.</text>
</comment>
<dbReference type="GO" id="GO:0036297">
    <property type="term" value="P:interstrand cross-link repair"/>
    <property type="evidence" value="ECO:0007669"/>
    <property type="project" value="TreeGrafter"/>
</dbReference>
<name>A0A671QB25_9TELE</name>
<keyword evidence="9" id="KW-1185">Reference proteome</keyword>
<comment type="subcellular location">
    <subcellularLocation>
        <location evidence="1">Nucleus</location>
    </subcellularLocation>
</comment>
<keyword evidence="7" id="KW-0472">Membrane</keyword>
<dbReference type="PANTHER" id="PTHR32086">
    <property type="entry name" value="FANCONI ANEMIA GROUP D2 PROTEIN"/>
    <property type="match status" value="1"/>
</dbReference>
<evidence type="ECO:0000256" key="5">
    <source>
        <dbReference type="ARBA" id="ARBA00093456"/>
    </source>
</evidence>
<proteinExistence type="inferred from homology"/>
<evidence type="ECO:0000313" key="9">
    <source>
        <dbReference type="Proteomes" id="UP000472260"/>
    </source>
</evidence>
<evidence type="ECO:0000256" key="7">
    <source>
        <dbReference type="SAM" id="Phobius"/>
    </source>
</evidence>
<gene>
    <name evidence="8" type="primary">fancd2</name>
</gene>
<dbReference type="GO" id="GO:0070182">
    <property type="term" value="F:DNA polymerase binding"/>
    <property type="evidence" value="ECO:0007669"/>
    <property type="project" value="TreeGrafter"/>
</dbReference>
<feature type="compositionally biased region" description="Basic and acidic residues" evidence="6">
    <location>
        <begin position="1169"/>
        <end position="1178"/>
    </location>
</feature>
<evidence type="ECO:0000256" key="3">
    <source>
        <dbReference type="ARBA" id="ARBA00022843"/>
    </source>
</evidence>
<dbReference type="GO" id="GO:0007129">
    <property type="term" value="P:homologous chromosome pairing at meiosis"/>
    <property type="evidence" value="ECO:0007669"/>
    <property type="project" value="TreeGrafter"/>
</dbReference>
<dbReference type="Proteomes" id="UP000472260">
    <property type="component" value="Unassembled WGS sequence"/>
</dbReference>
<evidence type="ECO:0008006" key="10">
    <source>
        <dbReference type="Google" id="ProtNLM"/>
    </source>
</evidence>
<dbReference type="Ensembl" id="ENSSANT00000072085.1">
    <property type="protein sequence ID" value="ENSSANP00000067819.1"/>
    <property type="gene ID" value="ENSSANG00000033009.1"/>
</dbReference>
<dbReference type="GO" id="GO:0000793">
    <property type="term" value="C:condensed chromosome"/>
    <property type="evidence" value="ECO:0007669"/>
    <property type="project" value="TreeGrafter"/>
</dbReference>
<keyword evidence="7" id="KW-1133">Transmembrane helix</keyword>
<dbReference type="PANTHER" id="PTHR32086:SF0">
    <property type="entry name" value="FANCONI ANEMIA GROUP D2 PROTEIN"/>
    <property type="match status" value="1"/>
</dbReference>
<keyword evidence="3" id="KW-0832">Ubl conjugation</keyword>
<dbReference type="GO" id="GO:0005634">
    <property type="term" value="C:nucleus"/>
    <property type="evidence" value="ECO:0007669"/>
    <property type="project" value="UniProtKB-SubCell"/>
</dbReference>
<evidence type="ECO:0000256" key="1">
    <source>
        <dbReference type="ARBA" id="ARBA00004123"/>
    </source>
</evidence>
<keyword evidence="7" id="KW-0812">Transmembrane</keyword>
<keyword evidence="2" id="KW-1017">Isopeptide bond</keyword>
<protein>
    <recommendedName>
        <fullName evidence="10">FA complementation group D2</fullName>
    </recommendedName>
</protein>
<organism evidence="8 9">
    <name type="scientific">Sinocyclocheilus anshuiensis</name>
    <dbReference type="NCBI Taxonomy" id="1608454"/>
    <lineage>
        <taxon>Eukaryota</taxon>
        <taxon>Metazoa</taxon>
        <taxon>Chordata</taxon>
        <taxon>Craniata</taxon>
        <taxon>Vertebrata</taxon>
        <taxon>Euteleostomi</taxon>
        <taxon>Actinopterygii</taxon>
        <taxon>Neopterygii</taxon>
        <taxon>Teleostei</taxon>
        <taxon>Ostariophysi</taxon>
        <taxon>Cypriniformes</taxon>
        <taxon>Cyprinidae</taxon>
        <taxon>Cyprininae</taxon>
        <taxon>Sinocyclocheilus</taxon>
    </lineage>
</organism>
<accession>A0A671QB25</accession>
<feature type="region of interest" description="Disordered" evidence="6">
    <location>
        <begin position="1169"/>
        <end position="1189"/>
    </location>
</feature>
<feature type="transmembrane region" description="Helical" evidence="7">
    <location>
        <begin position="85"/>
        <end position="104"/>
    </location>
</feature>
<dbReference type="GO" id="GO:0031573">
    <property type="term" value="P:mitotic intra-S DNA damage checkpoint signaling"/>
    <property type="evidence" value="ECO:0007669"/>
    <property type="project" value="TreeGrafter"/>
</dbReference>